<dbReference type="OrthoDB" id="1871193at2759"/>
<organism evidence="1 2">
    <name type="scientific">Jatropha curcas</name>
    <name type="common">Barbados nut</name>
    <dbReference type="NCBI Taxonomy" id="180498"/>
    <lineage>
        <taxon>Eukaryota</taxon>
        <taxon>Viridiplantae</taxon>
        <taxon>Streptophyta</taxon>
        <taxon>Embryophyta</taxon>
        <taxon>Tracheophyta</taxon>
        <taxon>Spermatophyta</taxon>
        <taxon>Magnoliopsida</taxon>
        <taxon>eudicotyledons</taxon>
        <taxon>Gunneridae</taxon>
        <taxon>Pentapetalae</taxon>
        <taxon>rosids</taxon>
        <taxon>fabids</taxon>
        <taxon>Malpighiales</taxon>
        <taxon>Euphorbiaceae</taxon>
        <taxon>Crotonoideae</taxon>
        <taxon>Jatropheae</taxon>
        <taxon>Jatropha</taxon>
    </lineage>
</organism>
<dbReference type="AlphaFoldDB" id="A0A067JL99"/>
<protein>
    <recommendedName>
        <fullName evidence="3">Aminotransferase-like plant mobile domain-containing protein</fullName>
    </recommendedName>
</protein>
<proteinExistence type="predicted"/>
<evidence type="ECO:0008006" key="3">
    <source>
        <dbReference type="Google" id="ProtNLM"/>
    </source>
</evidence>
<evidence type="ECO:0000313" key="1">
    <source>
        <dbReference type="EMBL" id="KDP20264.1"/>
    </source>
</evidence>
<dbReference type="Proteomes" id="UP000027138">
    <property type="component" value="Unassembled WGS sequence"/>
</dbReference>
<sequence>MLTCTRRTSTSGCRNGLLWAFEVSRTGLLISEGGDGPKALLGLGRRSGPSIGPHSVWLISITVWMSGPVVAVSRTGCSSGLWSYGPMSTASIRAVRVVTLPSRPGGFLAIWPIAITHTPVARIPSIGGASLMTGSCHMISRQYGVIQRVPRIHNFESGLITSHLLISLADRWRNRNAAYLDEGTMQDAVTPAYVNWFFTPQ</sequence>
<gene>
    <name evidence="1" type="ORF">JCGZ_08640</name>
</gene>
<name>A0A067JL99_JATCU</name>
<evidence type="ECO:0000313" key="2">
    <source>
        <dbReference type="Proteomes" id="UP000027138"/>
    </source>
</evidence>
<reference evidence="1 2" key="1">
    <citation type="journal article" date="2014" name="PLoS ONE">
        <title>Global Analysis of Gene Expression Profiles in Physic Nut (Jatropha curcas L.) Seedlings Exposed to Salt Stress.</title>
        <authorList>
            <person name="Zhang L."/>
            <person name="Zhang C."/>
            <person name="Wu P."/>
            <person name="Chen Y."/>
            <person name="Li M."/>
            <person name="Jiang H."/>
            <person name="Wu G."/>
        </authorList>
    </citation>
    <scope>NUCLEOTIDE SEQUENCE [LARGE SCALE GENOMIC DNA]</scope>
    <source>
        <strain evidence="2">cv. GZQX0401</strain>
        <tissue evidence="1">Young leaves</tissue>
    </source>
</reference>
<accession>A0A067JL99</accession>
<keyword evidence="2" id="KW-1185">Reference proteome</keyword>
<dbReference type="EMBL" id="KK916522">
    <property type="protein sequence ID" value="KDP20264.1"/>
    <property type="molecule type" value="Genomic_DNA"/>
</dbReference>